<proteinExistence type="predicted"/>
<comment type="caution">
    <text evidence="3">The sequence shown here is derived from an EMBL/GenBank/DDBJ whole genome shotgun (WGS) entry which is preliminary data.</text>
</comment>
<accession>A0AAV5AX79</accession>
<dbReference type="Proteomes" id="UP001207736">
    <property type="component" value="Unassembled WGS sequence"/>
</dbReference>
<dbReference type="AlphaFoldDB" id="A0AAV5AX79"/>
<evidence type="ECO:0000313" key="3">
    <source>
        <dbReference type="EMBL" id="GJM49282.1"/>
    </source>
</evidence>
<dbReference type="Pfam" id="PF04892">
    <property type="entry name" value="VanZ"/>
    <property type="match status" value="1"/>
</dbReference>
<feature type="transmembrane region" description="Helical" evidence="1">
    <location>
        <begin position="21"/>
        <end position="40"/>
    </location>
</feature>
<dbReference type="InterPro" id="IPR006976">
    <property type="entry name" value="VanZ-like"/>
</dbReference>
<dbReference type="EMBL" id="BQKA01000006">
    <property type="protein sequence ID" value="GJM49282.1"/>
    <property type="molecule type" value="Genomic_DNA"/>
</dbReference>
<reference evidence="3 6" key="1">
    <citation type="submission" date="2021-11" db="EMBL/GenBank/DDBJ databases">
        <title>Draft genome sequence of Capnocytophaga sp. strain KC07075 isolated from cat oral cavity.</title>
        <authorList>
            <person name="Suzuki M."/>
            <person name="Imaoka K."/>
            <person name="Kimura M."/>
            <person name="Morikawa S."/>
            <person name="Maeda K."/>
        </authorList>
    </citation>
    <scope>NUCLEOTIDE SEQUENCE</scope>
    <source>
        <strain evidence="3">KC07075</strain>
        <strain evidence="4 6">KC07079</strain>
    </source>
</reference>
<keyword evidence="6" id="KW-1185">Reference proteome</keyword>
<protein>
    <recommendedName>
        <fullName evidence="2">VanZ-like domain-containing protein</fullName>
    </recommendedName>
</protein>
<organism evidence="3 5">
    <name type="scientific">Capnocytophaga catalasegens</name>
    <dbReference type="NCBI Taxonomy" id="1004260"/>
    <lineage>
        <taxon>Bacteria</taxon>
        <taxon>Pseudomonadati</taxon>
        <taxon>Bacteroidota</taxon>
        <taxon>Flavobacteriia</taxon>
        <taxon>Flavobacteriales</taxon>
        <taxon>Flavobacteriaceae</taxon>
        <taxon>Capnocytophaga</taxon>
    </lineage>
</organism>
<evidence type="ECO:0000313" key="5">
    <source>
        <dbReference type="Proteomes" id="UP001207736"/>
    </source>
</evidence>
<keyword evidence="1" id="KW-0472">Membrane</keyword>
<keyword evidence="1" id="KW-1133">Transmembrane helix</keyword>
<evidence type="ECO:0000313" key="6">
    <source>
        <dbReference type="Proteomes" id="UP001208692"/>
    </source>
</evidence>
<dbReference type="EMBL" id="BQKB01000013">
    <property type="protein sequence ID" value="GJM52433.1"/>
    <property type="molecule type" value="Genomic_DNA"/>
</dbReference>
<gene>
    <name evidence="3" type="ORF">RCZ15_02570</name>
    <name evidence="4" type="ORF">RCZ16_07500</name>
</gene>
<evidence type="ECO:0000259" key="2">
    <source>
        <dbReference type="Pfam" id="PF04892"/>
    </source>
</evidence>
<feature type="transmembrane region" description="Helical" evidence="1">
    <location>
        <begin position="55"/>
        <end position="72"/>
    </location>
</feature>
<sequence>MTLLLMRFFKIETSWFKTFRLRAIVSFVIVFVLGVLIEFLQEKITLYRSGDIKDIYFNTFGIIVAIYLLRMTRF</sequence>
<dbReference type="Proteomes" id="UP001208692">
    <property type="component" value="Unassembled WGS sequence"/>
</dbReference>
<feature type="domain" description="VanZ-like" evidence="2">
    <location>
        <begin position="3"/>
        <end position="71"/>
    </location>
</feature>
<keyword evidence="1" id="KW-0812">Transmembrane</keyword>
<evidence type="ECO:0000256" key="1">
    <source>
        <dbReference type="SAM" id="Phobius"/>
    </source>
</evidence>
<name>A0AAV5AX79_9FLAO</name>
<evidence type="ECO:0000313" key="4">
    <source>
        <dbReference type="EMBL" id="GJM52433.1"/>
    </source>
</evidence>